<protein>
    <submittedName>
        <fullName evidence="2 4">Uncharacterized protein</fullName>
    </submittedName>
</protein>
<dbReference type="Proteomes" id="UP000504636">
    <property type="component" value="Unplaced"/>
</dbReference>
<reference evidence="2 4" key="1">
    <citation type="journal article" date="2020" name="Stud. Mycol.">
        <title>101 Dothideomycetes genomes: a test case for predicting lifestyles and emergence of pathogens.</title>
        <authorList>
            <person name="Haridas S."/>
            <person name="Albert R."/>
            <person name="Binder M."/>
            <person name="Bloem J."/>
            <person name="Labutti K."/>
            <person name="Salamov A."/>
            <person name="Andreopoulos B."/>
            <person name="Baker S."/>
            <person name="Barry K."/>
            <person name="Bills G."/>
            <person name="Bluhm B."/>
            <person name="Cannon C."/>
            <person name="Castanera R."/>
            <person name="Culley D."/>
            <person name="Daum C."/>
            <person name="Ezra D."/>
            <person name="Gonzalez J."/>
            <person name="Henrissat B."/>
            <person name="Kuo A."/>
            <person name="Liang C."/>
            <person name="Lipzen A."/>
            <person name="Lutzoni F."/>
            <person name="Magnuson J."/>
            <person name="Mondo S."/>
            <person name="Nolan M."/>
            <person name="Ohm R."/>
            <person name="Pangilinan J."/>
            <person name="Park H.-J."/>
            <person name="Ramirez L."/>
            <person name="Alfaro M."/>
            <person name="Sun H."/>
            <person name="Tritt A."/>
            <person name="Yoshinaga Y."/>
            <person name="Zwiers L.-H."/>
            <person name="Turgeon B."/>
            <person name="Goodwin S."/>
            <person name="Spatafora J."/>
            <person name="Crous P."/>
            <person name="Grigoriev I."/>
        </authorList>
    </citation>
    <scope>NUCLEOTIDE SEQUENCE</scope>
    <source>
        <strain evidence="2 4">CBS 304.34</strain>
    </source>
</reference>
<dbReference type="RefSeq" id="XP_033581750.1">
    <property type="nucleotide sequence ID" value="XM_033718993.1"/>
</dbReference>
<evidence type="ECO:0000313" key="4">
    <source>
        <dbReference type="RefSeq" id="XP_033581750.1"/>
    </source>
</evidence>
<reference evidence="4" key="3">
    <citation type="submission" date="2025-04" db="UniProtKB">
        <authorList>
            <consortium name="RefSeq"/>
        </authorList>
    </citation>
    <scope>IDENTIFICATION</scope>
    <source>
        <strain evidence="4">CBS 304.34</strain>
    </source>
</reference>
<sequence length="144" mass="16327">MQIDHRGGTKLRRMRRVHRQSRMGHDLCLCRRMLSAENETGTEVDGGLAADAESRVHGDRSAGRPQYVNEDGGENEMNSHSSAEQERTGEEDREDRLTADGYGSEFEFEFEVHHNEEYSYTESDYGETDSVLSIHGWSDDEAGI</sequence>
<evidence type="ECO:0000313" key="2">
    <source>
        <dbReference type="EMBL" id="KAF2814786.1"/>
    </source>
</evidence>
<accession>A0A6A6Z0U6</accession>
<name>A0A6A6Z0U6_9PEZI</name>
<evidence type="ECO:0000313" key="3">
    <source>
        <dbReference type="Proteomes" id="UP000504636"/>
    </source>
</evidence>
<dbReference type="EMBL" id="MU003694">
    <property type="protein sequence ID" value="KAF2814786.1"/>
    <property type="molecule type" value="Genomic_DNA"/>
</dbReference>
<dbReference type="AlphaFoldDB" id="A0A6A6Z0U6"/>
<feature type="compositionally biased region" description="Basic and acidic residues" evidence="1">
    <location>
        <begin position="83"/>
        <end position="98"/>
    </location>
</feature>
<feature type="compositionally biased region" description="Basic and acidic residues" evidence="1">
    <location>
        <begin position="52"/>
        <end position="62"/>
    </location>
</feature>
<evidence type="ECO:0000256" key="1">
    <source>
        <dbReference type="SAM" id="MobiDB-lite"/>
    </source>
</evidence>
<dbReference type="GeneID" id="54459886"/>
<organism evidence="2">
    <name type="scientific">Mytilinidion resinicola</name>
    <dbReference type="NCBI Taxonomy" id="574789"/>
    <lineage>
        <taxon>Eukaryota</taxon>
        <taxon>Fungi</taxon>
        <taxon>Dikarya</taxon>
        <taxon>Ascomycota</taxon>
        <taxon>Pezizomycotina</taxon>
        <taxon>Dothideomycetes</taxon>
        <taxon>Pleosporomycetidae</taxon>
        <taxon>Mytilinidiales</taxon>
        <taxon>Mytilinidiaceae</taxon>
        <taxon>Mytilinidion</taxon>
    </lineage>
</organism>
<keyword evidence="3" id="KW-1185">Reference proteome</keyword>
<reference evidence="4" key="2">
    <citation type="submission" date="2020-04" db="EMBL/GenBank/DDBJ databases">
        <authorList>
            <consortium name="NCBI Genome Project"/>
        </authorList>
    </citation>
    <scope>NUCLEOTIDE SEQUENCE</scope>
    <source>
        <strain evidence="4">CBS 304.34</strain>
    </source>
</reference>
<proteinExistence type="predicted"/>
<gene>
    <name evidence="2 4" type="ORF">BDZ99DRAFT_458767</name>
</gene>
<feature type="region of interest" description="Disordered" evidence="1">
    <location>
        <begin position="38"/>
        <end position="104"/>
    </location>
</feature>